<protein>
    <recommendedName>
        <fullName evidence="2">Methylated-DNA-[protein]-cysteine S-methyltransferase DNA binding domain-containing protein</fullName>
    </recommendedName>
</protein>
<dbReference type="Proteomes" id="UP000193303">
    <property type="component" value="Unassembled WGS sequence"/>
</dbReference>
<dbReference type="Gene3D" id="1.10.10.10">
    <property type="entry name" value="Winged helix-like DNA-binding domain superfamily/Winged helix DNA-binding domain"/>
    <property type="match status" value="1"/>
</dbReference>
<sequence length="76" mass="8274">MGRIGKLQAVRAVAAANGQIKISILITCYRVIGSNGDLTDYGGDLVWKKALRIFGIRRNVSCANTTKSTGNLFLRF</sequence>
<dbReference type="CDD" id="cd06445">
    <property type="entry name" value="ATase"/>
    <property type="match status" value="1"/>
</dbReference>
<dbReference type="NCBIfam" id="TIGR00589">
    <property type="entry name" value="ogt"/>
    <property type="match status" value="1"/>
</dbReference>
<evidence type="ECO:0000256" key="1">
    <source>
        <dbReference type="ARBA" id="ARBA00022763"/>
    </source>
</evidence>
<dbReference type="GO" id="GO:0003824">
    <property type="term" value="F:catalytic activity"/>
    <property type="evidence" value="ECO:0007669"/>
    <property type="project" value="InterPro"/>
</dbReference>
<dbReference type="AlphaFoldDB" id="A0A1X3DK94"/>
<reference evidence="4" key="1">
    <citation type="submission" date="2017-01" db="EMBL/GenBank/DDBJ databases">
        <authorList>
            <person name="Mah S.A."/>
            <person name="Swanson W.J."/>
            <person name="Moy G.W."/>
            <person name="Vacquier V.D."/>
        </authorList>
    </citation>
    <scope>NUCLEOTIDE SEQUENCE [LARGE SCALE GENOMIC DNA]</scope>
    <source>
        <strain evidence="4">124861</strain>
    </source>
</reference>
<accession>A0A1X3DK94</accession>
<evidence type="ECO:0000313" key="3">
    <source>
        <dbReference type="EMBL" id="OSI22794.1"/>
    </source>
</evidence>
<dbReference type="GO" id="GO:0006281">
    <property type="term" value="P:DNA repair"/>
    <property type="evidence" value="ECO:0007669"/>
    <property type="project" value="InterPro"/>
</dbReference>
<dbReference type="SUPFAM" id="SSF46767">
    <property type="entry name" value="Methylated DNA-protein cysteine methyltransferase, C-terminal domain"/>
    <property type="match status" value="1"/>
</dbReference>
<dbReference type="InterPro" id="IPR036388">
    <property type="entry name" value="WH-like_DNA-bd_sf"/>
</dbReference>
<feature type="domain" description="Methylated-DNA-[protein]-cysteine S-methyltransferase DNA binding" evidence="2">
    <location>
        <begin position="3"/>
        <end position="51"/>
    </location>
</feature>
<evidence type="ECO:0000313" key="4">
    <source>
        <dbReference type="Proteomes" id="UP000193303"/>
    </source>
</evidence>
<keyword evidence="1" id="KW-0227">DNA damage</keyword>
<comment type="caution">
    <text evidence="3">The sequence shown here is derived from an EMBL/GenBank/DDBJ whole genome shotgun (WGS) entry which is preliminary data.</text>
</comment>
<dbReference type="OrthoDB" id="9811249at2"/>
<evidence type="ECO:0000259" key="2">
    <source>
        <dbReference type="Pfam" id="PF01035"/>
    </source>
</evidence>
<organism evidence="3 4">
    <name type="scientific">Neisseria dumasiana</name>
    <dbReference type="NCBI Taxonomy" id="1931275"/>
    <lineage>
        <taxon>Bacteria</taxon>
        <taxon>Pseudomonadati</taxon>
        <taxon>Pseudomonadota</taxon>
        <taxon>Betaproteobacteria</taxon>
        <taxon>Neisseriales</taxon>
        <taxon>Neisseriaceae</taxon>
        <taxon>Neisseria</taxon>
    </lineage>
</organism>
<dbReference type="InterPro" id="IPR036217">
    <property type="entry name" value="MethylDNA_cys_MeTrfase_DNAb"/>
</dbReference>
<dbReference type="Pfam" id="PF01035">
    <property type="entry name" value="DNA_binding_1"/>
    <property type="match status" value="1"/>
</dbReference>
<proteinExistence type="predicted"/>
<name>A0A1X3DK94_9NEIS</name>
<gene>
    <name evidence="3" type="ORF">BV912_05010</name>
</gene>
<dbReference type="InterPro" id="IPR014048">
    <property type="entry name" value="MethylDNA_cys_MeTrfase_DNA-bd"/>
</dbReference>
<dbReference type="STRING" id="1931275.BV914_00320"/>
<dbReference type="EMBL" id="MTAB01000008">
    <property type="protein sequence ID" value="OSI22794.1"/>
    <property type="molecule type" value="Genomic_DNA"/>
</dbReference>